<protein>
    <recommendedName>
        <fullName evidence="2">Anti-sigma factor antagonist</fullName>
    </recommendedName>
</protein>
<dbReference type="InterPro" id="IPR036513">
    <property type="entry name" value="STAS_dom_sf"/>
</dbReference>
<dbReference type="Gene3D" id="3.30.750.24">
    <property type="entry name" value="STAS domain"/>
    <property type="match status" value="1"/>
</dbReference>
<evidence type="ECO:0000313" key="5">
    <source>
        <dbReference type="Proteomes" id="UP001056336"/>
    </source>
</evidence>
<dbReference type="EMBL" id="CP097332">
    <property type="protein sequence ID" value="UQX89039.1"/>
    <property type="molecule type" value="Genomic_DNA"/>
</dbReference>
<dbReference type="PANTHER" id="PTHR33495">
    <property type="entry name" value="ANTI-SIGMA FACTOR ANTAGONIST TM_1081-RELATED-RELATED"/>
    <property type="match status" value="1"/>
</dbReference>
<sequence length="117" mass="11979">MSSERAADDETGWLILQGDLDIASAHAPVELGHRLFGERTPRRVMVDLTAVSFIDSSGLGGLVQLSNLVAARGAALFLTGANPRIVTLLHLSGLAAVLPLADPATPAASGTVPEAIG</sequence>
<evidence type="ECO:0000256" key="2">
    <source>
        <dbReference type="RuleBase" id="RU003749"/>
    </source>
</evidence>
<dbReference type="SUPFAM" id="SSF52091">
    <property type="entry name" value="SpoIIaa-like"/>
    <property type="match status" value="1"/>
</dbReference>
<feature type="domain" description="STAS" evidence="3">
    <location>
        <begin position="14"/>
        <end position="117"/>
    </location>
</feature>
<keyword evidence="5" id="KW-1185">Reference proteome</keyword>
<organism evidence="4 5">
    <name type="scientific">Jatrophihabitans telluris</name>
    <dbReference type="NCBI Taxonomy" id="2038343"/>
    <lineage>
        <taxon>Bacteria</taxon>
        <taxon>Bacillati</taxon>
        <taxon>Actinomycetota</taxon>
        <taxon>Actinomycetes</taxon>
        <taxon>Jatrophihabitantales</taxon>
        <taxon>Jatrophihabitantaceae</taxon>
        <taxon>Jatrophihabitans</taxon>
    </lineage>
</organism>
<evidence type="ECO:0000256" key="1">
    <source>
        <dbReference type="ARBA" id="ARBA00009013"/>
    </source>
</evidence>
<dbReference type="NCBIfam" id="TIGR00377">
    <property type="entry name" value="ant_ant_sig"/>
    <property type="match status" value="1"/>
</dbReference>
<proteinExistence type="inferred from homology"/>
<dbReference type="Proteomes" id="UP001056336">
    <property type="component" value="Chromosome"/>
</dbReference>
<reference evidence="4" key="2">
    <citation type="submission" date="2022-05" db="EMBL/GenBank/DDBJ databases">
        <authorList>
            <person name="Kim J.-S."/>
            <person name="Lee K."/>
            <person name="Suh M."/>
            <person name="Eom M."/>
            <person name="Kim J.-S."/>
            <person name="Kim D.-S."/>
            <person name="Ko S.-H."/>
            <person name="Shin Y."/>
            <person name="Lee J.-S."/>
        </authorList>
    </citation>
    <scope>NUCLEOTIDE SEQUENCE</scope>
    <source>
        <strain evidence="4">N237</strain>
    </source>
</reference>
<comment type="similarity">
    <text evidence="1 2">Belongs to the anti-sigma-factor antagonist family.</text>
</comment>
<dbReference type="InterPro" id="IPR002645">
    <property type="entry name" value="STAS_dom"/>
</dbReference>
<name>A0ABY4QZY2_9ACTN</name>
<dbReference type="InterPro" id="IPR003658">
    <property type="entry name" value="Anti-sigma_ant"/>
</dbReference>
<evidence type="ECO:0000313" key="4">
    <source>
        <dbReference type="EMBL" id="UQX89039.1"/>
    </source>
</evidence>
<dbReference type="PROSITE" id="PS50801">
    <property type="entry name" value="STAS"/>
    <property type="match status" value="1"/>
</dbReference>
<dbReference type="RefSeq" id="WP_249772935.1">
    <property type="nucleotide sequence ID" value="NZ_CP097332.1"/>
</dbReference>
<accession>A0ABY4QZY2</accession>
<dbReference type="CDD" id="cd07043">
    <property type="entry name" value="STAS_anti-anti-sigma_factors"/>
    <property type="match status" value="1"/>
</dbReference>
<evidence type="ECO:0000259" key="3">
    <source>
        <dbReference type="PROSITE" id="PS50801"/>
    </source>
</evidence>
<reference evidence="4" key="1">
    <citation type="journal article" date="2018" name="Int. J. Syst. Evol. Microbiol.">
        <title>Jatrophihabitans telluris sp. nov., isolated from sediment soil of lava forest wetlands and the emended description of the genus Jatrophihabitans.</title>
        <authorList>
            <person name="Lee K.C."/>
            <person name="Suh M.K."/>
            <person name="Eom M.K."/>
            <person name="Kim K.K."/>
            <person name="Kim J.S."/>
            <person name="Kim D.S."/>
            <person name="Ko S.H."/>
            <person name="Shin Y.K."/>
            <person name="Lee J.S."/>
        </authorList>
    </citation>
    <scope>NUCLEOTIDE SEQUENCE</scope>
    <source>
        <strain evidence="4">N237</strain>
    </source>
</reference>
<gene>
    <name evidence="4" type="ORF">M6D93_03325</name>
</gene>
<dbReference type="Pfam" id="PF01740">
    <property type="entry name" value="STAS"/>
    <property type="match status" value="1"/>
</dbReference>